<reference evidence="1 2" key="1">
    <citation type="submission" date="2020-02" db="EMBL/GenBank/DDBJ databases">
        <title>Draft genome sequence of two Spirosoma agri KCTC 52727 and Spirosoma terrae KCTC 52035.</title>
        <authorList>
            <person name="Rojas J."/>
            <person name="Ambika Manirajan B."/>
            <person name="Suarez C."/>
            <person name="Ratering S."/>
            <person name="Schnell S."/>
        </authorList>
    </citation>
    <scope>NUCLEOTIDE SEQUENCE [LARGE SCALE GENOMIC DNA]</scope>
    <source>
        <strain evidence="1 2">KCTC 52035</strain>
    </source>
</reference>
<dbReference type="EMBL" id="JAAFZH010000002">
    <property type="protein sequence ID" value="NDU94593.1"/>
    <property type="molecule type" value="Genomic_DNA"/>
</dbReference>
<proteinExistence type="predicted"/>
<dbReference type="Proteomes" id="UP000474175">
    <property type="component" value="Unassembled WGS sequence"/>
</dbReference>
<evidence type="ECO:0000313" key="2">
    <source>
        <dbReference type="Proteomes" id="UP000474175"/>
    </source>
</evidence>
<gene>
    <name evidence="1" type="ORF">GK108_06875</name>
</gene>
<accession>A0A6L9L750</accession>
<sequence length="47" mass="5326">MIDESVPIEVTFVQHRALKEVIGDLFCSSYSIINVGLFAWSRQKKGL</sequence>
<keyword evidence="2" id="KW-1185">Reference proteome</keyword>
<comment type="caution">
    <text evidence="1">The sequence shown here is derived from an EMBL/GenBank/DDBJ whole genome shotgun (WGS) entry which is preliminary data.</text>
</comment>
<protein>
    <submittedName>
        <fullName evidence="1">Uncharacterized protein</fullName>
    </submittedName>
</protein>
<name>A0A6L9L750_9BACT</name>
<organism evidence="1 2">
    <name type="scientific">Spirosoma terrae</name>
    <dbReference type="NCBI Taxonomy" id="1968276"/>
    <lineage>
        <taxon>Bacteria</taxon>
        <taxon>Pseudomonadati</taxon>
        <taxon>Bacteroidota</taxon>
        <taxon>Cytophagia</taxon>
        <taxon>Cytophagales</taxon>
        <taxon>Cytophagaceae</taxon>
        <taxon>Spirosoma</taxon>
    </lineage>
</organism>
<dbReference type="RefSeq" id="WP_163944853.1">
    <property type="nucleotide sequence ID" value="NZ_JAAFZH010000002.1"/>
</dbReference>
<dbReference type="AlphaFoldDB" id="A0A6L9L750"/>
<evidence type="ECO:0000313" key="1">
    <source>
        <dbReference type="EMBL" id="NDU94593.1"/>
    </source>
</evidence>